<evidence type="ECO:0000313" key="2">
    <source>
        <dbReference type="EMBL" id="GID61865.1"/>
    </source>
</evidence>
<dbReference type="SMART" id="SM01034">
    <property type="entry name" value="BLUF"/>
    <property type="match status" value="1"/>
</dbReference>
<dbReference type="SUPFAM" id="SSF54975">
    <property type="entry name" value="Acylphosphatase/BLUF domain-like"/>
    <property type="match status" value="1"/>
</dbReference>
<evidence type="ECO:0000259" key="1">
    <source>
        <dbReference type="PROSITE" id="PS50925"/>
    </source>
</evidence>
<proteinExistence type="predicted"/>
<feature type="domain" description="BLUF" evidence="1">
    <location>
        <begin position="10"/>
        <end position="100"/>
    </location>
</feature>
<dbReference type="Proteomes" id="UP000612282">
    <property type="component" value="Unassembled WGS sequence"/>
</dbReference>
<dbReference type="PROSITE" id="PS50925">
    <property type="entry name" value="BLUF"/>
    <property type="match status" value="1"/>
</dbReference>
<accession>A0ABQ3XTR5</accession>
<protein>
    <recommendedName>
        <fullName evidence="1">BLUF domain-containing protein</fullName>
    </recommendedName>
</protein>
<dbReference type="InterPro" id="IPR007024">
    <property type="entry name" value="BLUF_domain"/>
</dbReference>
<dbReference type="EMBL" id="BOMG01000143">
    <property type="protein sequence ID" value="GID61865.1"/>
    <property type="molecule type" value="Genomic_DNA"/>
</dbReference>
<keyword evidence="3" id="KW-1185">Reference proteome</keyword>
<organism evidence="2 3">
    <name type="scientific">Actinoplanes couchii</name>
    <dbReference type="NCBI Taxonomy" id="403638"/>
    <lineage>
        <taxon>Bacteria</taxon>
        <taxon>Bacillati</taxon>
        <taxon>Actinomycetota</taxon>
        <taxon>Actinomycetes</taxon>
        <taxon>Micromonosporales</taxon>
        <taxon>Micromonosporaceae</taxon>
        <taxon>Actinoplanes</taxon>
    </lineage>
</organism>
<comment type="caution">
    <text evidence="2">The sequence shown here is derived from an EMBL/GenBank/DDBJ whole genome shotgun (WGS) entry which is preliminary data.</text>
</comment>
<reference evidence="2 3" key="1">
    <citation type="submission" date="2021-01" db="EMBL/GenBank/DDBJ databases">
        <title>Whole genome shotgun sequence of Actinoplanes couchii NBRC 106145.</title>
        <authorList>
            <person name="Komaki H."/>
            <person name="Tamura T."/>
        </authorList>
    </citation>
    <scope>NUCLEOTIDE SEQUENCE [LARGE SCALE GENOMIC DNA]</scope>
    <source>
        <strain evidence="2 3">NBRC 106145</strain>
    </source>
</reference>
<dbReference type="InterPro" id="IPR036046">
    <property type="entry name" value="Acylphosphatase-like_dom_sf"/>
</dbReference>
<dbReference type="Pfam" id="PF04940">
    <property type="entry name" value="BLUF"/>
    <property type="match status" value="1"/>
</dbReference>
<dbReference type="Gene3D" id="3.30.70.100">
    <property type="match status" value="1"/>
</dbReference>
<name>A0ABQ3XTR5_9ACTN</name>
<sequence length="136" mass="14925">MFVIVYIVMLSRLVYFSVEGDVGAQGILRILDEAREGNRGEEITGVLAFDRHWFLQCLEGPRDAVTRKFLAIARDQRHSGVTLVAFEGISSRLFPDWTMGAMDASGLDREAFDPPSMTASAALATLRGLRATGATM</sequence>
<gene>
    <name evidence="2" type="ORF">Aco03nite_102690</name>
</gene>
<evidence type="ECO:0000313" key="3">
    <source>
        <dbReference type="Proteomes" id="UP000612282"/>
    </source>
</evidence>